<organism evidence="1 2">
    <name type="scientific">Reichenbachiella agarivorans</name>
    <dbReference type="NCBI Taxonomy" id="2979464"/>
    <lineage>
        <taxon>Bacteria</taxon>
        <taxon>Pseudomonadati</taxon>
        <taxon>Bacteroidota</taxon>
        <taxon>Cytophagia</taxon>
        <taxon>Cytophagales</taxon>
        <taxon>Reichenbachiellaceae</taxon>
        <taxon>Reichenbachiella</taxon>
    </lineage>
</organism>
<gene>
    <name evidence="1" type="ORF">N6H18_15165</name>
</gene>
<name>A0ABY6CQG7_9BACT</name>
<dbReference type="Proteomes" id="UP001065174">
    <property type="component" value="Chromosome"/>
</dbReference>
<accession>A0ABY6CQG7</accession>
<keyword evidence="1" id="KW-0808">Transferase</keyword>
<keyword evidence="2" id="KW-1185">Reference proteome</keyword>
<dbReference type="RefSeq" id="WP_262309127.1">
    <property type="nucleotide sequence ID" value="NZ_CP106679.1"/>
</dbReference>
<keyword evidence="1" id="KW-0328">Glycosyltransferase</keyword>
<dbReference type="GO" id="GO:0016757">
    <property type="term" value="F:glycosyltransferase activity"/>
    <property type="evidence" value="ECO:0007669"/>
    <property type="project" value="UniProtKB-KW"/>
</dbReference>
<dbReference type="InterPro" id="IPR028944">
    <property type="entry name" value="PRTase_ComF-like"/>
</dbReference>
<proteinExistence type="predicted"/>
<protein>
    <submittedName>
        <fullName evidence="1">Phosphoribosyltransferase family protein</fullName>
    </submittedName>
</protein>
<dbReference type="EMBL" id="CP106679">
    <property type="protein sequence ID" value="UXP31688.1"/>
    <property type="molecule type" value="Genomic_DNA"/>
</dbReference>
<evidence type="ECO:0000313" key="2">
    <source>
        <dbReference type="Proteomes" id="UP001065174"/>
    </source>
</evidence>
<dbReference type="Pfam" id="PF15610">
    <property type="entry name" value="PRTase_3"/>
    <property type="match status" value="1"/>
</dbReference>
<evidence type="ECO:0000313" key="1">
    <source>
        <dbReference type="EMBL" id="UXP31688.1"/>
    </source>
</evidence>
<reference evidence="1" key="1">
    <citation type="submission" date="2022-09" db="EMBL/GenBank/DDBJ databases">
        <title>Comparative genomics and taxonomic characterization of three novel marine species of genus Reichenbachiella exhibiting antioxidant and polysaccharide degradation activities.</title>
        <authorList>
            <person name="Muhammad N."/>
            <person name="Lee Y.-J."/>
            <person name="Ko J."/>
            <person name="Kim S.-G."/>
        </authorList>
    </citation>
    <scope>NUCLEOTIDE SEQUENCE</scope>
    <source>
        <strain evidence="1">BKB1-1</strain>
    </source>
</reference>
<sequence length="274" mass="31800">MKTQQYSLYTLPPHYQPEDNTLWELDPALYSRFKHGCEYSIAAFSDAIAEFVIKSCPADQRIYIAPSAYQHVPTAAGLLVGNLEERNLLPDVFQYVKLTRNKIITDDYATLDSIERQRAMQDIRIDFDTELLHNQTLLIIDDSYVTGTHENILKHHLTKTCATIIFVYLVDMKACEMPNIEMQMNNFEIKRLYHMYDIMNSPNFMINSRVLKMIFNSPINEFIDFVTLLSPDQQSDIYNKAIMEGYMYLGSVFETKLKLLNNNQLHLDDLVSLG</sequence>